<evidence type="ECO:0000313" key="1">
    <source>
        <dbReference type="EMBL" id="MDQ2106388.1"/>
    </source>
</evidence>
<accession>A0ABU0WR39</accession>
<sequence length="125" mass="13316">TLHGALRTTRGAVAVVLRLEAGRIGYAGVGNIAATLIRRGEAASLPGRWGVVGYNAAPPPTAWLPWQAGDHIVLHSDGCSRLADLFLDRRLLHTHPALAAAVLMRDGCGRVDDQMVMVLRHPATL</sequence>
<reference evidence="1 2" key="1">
    <citation type="submission" date="2023-06" db="EMBL/GenBank/DDBJ databases">
        <title>Azospirillum isscasensis sp.nov, a bacterium isolated from rhizosphere soil of rice.</title>
        <authorList>
            <person name="Wang H."/>
        </authorList>
    </citation>
    <scope>NUCLEOTIDE SEQUENCE [LARGE SCALE GENOMIC DNA]</scope>
    <source>
        <strain evidence="1 2">C340-1</strain>
    </source>
</reference>
<keyword evidence="2" id="KW-1185">Reference proteome</keyword>
<dbReference type="PANTHER" id="PTHR35801:SF1">
    <property type="entry name" value="PHOSPHOSERINE PHOSPHATASE RSBX"/>
    <property type="match status" value="1"/>
</dbReference>
<dbReference type="SUPFAM" id="SSF81606">
    <property type="entry name" value="PP2C-like"/>
    <property type="match status" value="1"/>
</dbReference>
<dbReference type="InterPro" id="IPR039248">
    <property type="entry name" value="Ptase_RsbX"/>
</dbReference>
<dbReference type="PANTHER" id="PTHR35801">
    <property type="entry name" value="PHOSPHOSERINE PHOSPHATASE RSBX"/>
    <property type="match status" value="1"/>
</dbReference>
<organism evidence="1 2">
    <name type="scientific">Azospirillum isscasi</name>
    <dbReference type="NCBI Taxonomy" id="3053926"/>
    <lineage>
        <taxon>Bacteria</taxon>
        <taxon>Pseudomonadati</taxon>
        <taxon>Pseudomonadota</taxon>
        <taxon>Alphaproteobacteria</taxon>
        <taxon>Rhodospirillales</taxon>
        <taxon>Azospirillaceae</taxon>
        <taxon>Azospirillum</taxon>
    </lineage>
</organism>
<evidence type="ECO:0000313" key="2">
    <source>
        <dbReference type="Proteomes" id="UP001227317"/>
    </source>
</evidence>
<dbReference type="Proteomes" id="UP001227317">
    <property type="component" value="Unassembled WGS sequence"/>
</dbReference>
<feature type="non-terminal residue" evidence="1">
    <location>
        <position position="1"/>
    </location>
</feature>
<dbReference type="Gene3D" id="3.60.40.10">
    <property type="entry name" value="PPM-type phosphatase domain"/>
    <property type="match status" value="1"/>
</dbReference>
<comment type="caution">
    <text evidence="1">The sequence shown here is derived from an EMBL/GenBank/DDBJ whole genome shotgun (WGS) entry which is preliminary data.</text>
</comment>
<name>A0ABU0WR39_9PROT</name>
<dbReference type="EMBL" id="JAUJFI010000239">
    <property type="protein sequence ID" value="MDQ2106388.1"/>
    <property type="molecule type" value="Genomic_DNA"/>
</dbReference>
<gene>
    <name evidence="1" type="ORF">QSG27_27095</name>
</gene>
<proteinExistence type="predicted"/>
<dbReference type="InterPro" id="IPR036457">
    <property type="entry name" value="PPM-type-like_dom_sf"/>
</dbReference>
<protein>
    <submittedName>
        <fullName evidence="1">SpoIIE family protein phosphatase</fullName>
    </submittedName>
</protein>